<evidence type="ECO:0000256" key="1">
    <source>
        <dbReference type="SAM" id="MobiDB-lite"/>
    </source>
</evidence>
<evidence type="ECO:0000313" key="4">
    <source>
        <dbReference type="Proteomes" id="UP000290527"/>
    </source>
</evidence>
<accession>A0A401HQX1</accession>
<feature type="region of interest" description="Disordered" evidence="1">
    <location>
        <begin position="136"/>
        <end position="163"/>
    </location>
</feature>
<proteinExistence type="predicted"/>
<sequence>MGFMKNTTKIYILVFALSLLLANCSLASDTTTPPQLPAQYYGKVISPTPLSGYIVAKIGNESYGSIPLVNNTFGGPTYLDEKLLVYAPGQDGAEVTFYLNGSILLNSSDTIYYKAGDIRNVTLYYNAENIRNVTLSSSTSSGSESTSSTSSGSSISSSGGGGSSVFKNPYPDVAPDIKSIKIKEIVHKAKLIVGSNIDVNLSAKDLKTTFVLTNKPLDIEEDCILIGGPVANPIVKKYLEIFPVKVTNEYPGKHRGVIEVTKINGHTVILLAGSDRWGTKAAVEYFKTLEDIPEEPIFVEWRDGKVVKINRP</sequence>
<dbReference type="Proteomes" id="UP000290527">
    <property type="component" value="Unassembled WGS sequence"/>
</dbReference>
<reference evidence="3 4" key="1">
    <citation type="journal article" date="2019" name="Int. J. Syst. Evol. Microbiol.">
        <title>Methanofervidicoccus abyssi gen. nov., sp. nov., a hydrogenotrophic methanogen, isolated from a hydrothermal vent chimney in the Mid-Cayman Spreading Center, the Caribbean Sea.</title>
        <authorList>
            <person name="Sakai S."/>
            <person name="Takaki Y."/>
            <person name="Miyazaki M."/>
            <person name="Ogawara M."/>
            <person name="Yanagawa K."/>
            <person name="Miyazaki J."/>
            <person name="Takai K."/>
        </authorList>
    </citation>
    <scope>NUCLEOTIDE SEQUENCE [LARGE SCALE GENOMIC DNA]</scope>
    <source>
        <strain evidence="3 4">HHB</strain>
    </source>
</reference>
<evidence type="ECO:0000313" key="3">
    <source>
        <dbReference type="EMBL" id="GBF36648.1"/>
    </source>
</evidence>
<dbReference type="InterPro" id="IPR006454">
    <property type="entry name" value="S_layer_MJ"/>
</dbReference>
<dbReference type="AlphaFoldDB" id="A0A401HQX1"/>
<dbReference type="InterPro" id="IPR022651">
    <property type="entry name" value="S_layer_C"/>
</dbReference>
<feature type="domain" description="S-layer protein outer" evidence="2">
    <location>
        <begin position="220"/>
        <end position="285"/>
    </location>
</feature>
<dbReference type="EMBL" id="BFAX01000004">
    <property type="protein sequence ID" value="GBF36648.1"/>
    <property type="molecule type" value="Genomic_DNA"/>
</dbReference>
<keyword evidence="4" id="KW-1185">Reference proteome</keyword>
<organism evidence="3 4">
    <name type="scientific">Methanofervidicoccus abyssi</name>
    <dbReference type="NCBI Taxonomy" id="2082189"/>
    <lineage>
        <taxon>Archaea</taxon>
        <taxon>Methanobacteriati</taxon>
        <taxon>Methanobacteriota</taxon>
        <taxon>Methanomada group</taxon>
        <taxon>Methanococci</taxon>
        <taxon>Methanococcales</taxon>
        <taxon>Methanofervidicoccus</taxon>
    </lineage>
</organism>
<comment type="caution">
    <text evidence="3">The sequence shown here is derived from an EMBL/GenBank/DDBJ whole genome shotgun (WGS) entry which is preliminary data.</text>
</comment>
<dbReference type="NCBIfam" id="TIGR01564">
    <property type="entry name" value="S_layer_MJ"/>
    <property type="match status" value="1"/>
</dbReference>
<dbReference type="Pfam" id="PF05124">
    <property type="entry name" value="S_layer_C"/>
    <property type="match status" value="1"/>
</dbReference>
<protein>
    <recommendedName>
        <fullName evidence="2">S-layer protein outer domain-containing protein</fullName>
    </recommendedName>
</protein>
<gene>
    <name evidence="3" type="ORF">MHHB_P0878</name>
</gene>
<evidence type="ECO:0000259" key="2">
    <source>
        <dbReference type="Pfam" id="PF05124"/>
    </source>
</evidence>
<feature type="compositionally biased region" description="Low complexity" evidence="1">
    <location>
        <begin position="136"/>
        <end position="157"/>
    </location>
</feature>
<name>A0A401HQX1_9EURY</name>